<accession>A0ABD0JQL0</accession>
<feature type="compositionally biased region" description="Basic and acidic residues" evidence="1">
    <location>
        <begin position="59"/>
        <end position="71"/>
    </location>
</feature>
<proteinExistence type="predicted"/>
<feature type="region of interest" description="Disordered" evidence="1">
    <location>
        <begin position="59"/>
        <end position="87"/>
    </location>
</feature>
<dbReference type="AlphaFoldDB" id="A0ABD0JQL0"/>
<gene>
    <name evidence="2" type="ORF">BaRGS_00031400</name>
</gene>
<dbReference type="EMBL" id="JACVVK020000353">
    <property type="protein sequence ID" value="KAK7477335.1"/>
    <property type="molecule type" value="Genomic_DNA"/>
</dbReference>
<organism evidence="2 3">
    <name type="scientific">Batillaria attramentaria</name>
    <dbReference type="NCBI Taxonomy" id="370345"/>
    <lineage>
        <taxon>Eukaryota</taxon>
        <taxon>Metazoa</taxon>
        <taxon>Spiralia</taxon>
        <taxon>Lophotrochozoa</taxon>
        <taxon>Mollusca</taxon>
        <taxon>Gastropoda</taxon>
        <taxon>Caenogastropoda</taxon>
        <taxon>Sorbeoconcha</taxon>
        <taxon>Cerithioidea</taxon>
        <taxon>Batillariidae</taxon>
        <taxon>Batillaria</taxon>
    </lineage>
</organism>
<reference evidence="2 3" key="1">
    <citation type="journal article" date="2023" name="Sci. Data">
        <title>Genome assembly of the Korean intertidal mud-creeper Batillaria attramentaria.</title>
        <authorList>
            <person name="Patra A.K."/>
            <person name="Ho P.T."/>
            <person name="Jun S."/>
            <person name="Lee S.J."/>
            <person name="Kim Y."/>
            <person name="Won Y.J."/>
        </authorList>
    </citation>
    <scope>NUCLEOTIDE SEQUENCE [LARGE SCALE GENOMIC DNA]</scope>
    <source>
        <strain evidence="2">Wonlab-2016</strain>
    </source>
</reference>
<protein>
    <submittedName>
        <fullName evidence="2">Uncharacterized protein</fullName>
    </submittedName>
</protein>
<evidence type="ECO:0000313" key="2">
    <source>
        <dbReference type="EMBL" id="KAK7477335.1"/>
    </source>
</evidence>
<comment type="caution">
    <text evidence="2">The sequence shown here is derived from an EMBL/GenBank/DDBJ whole genome shotgun (WGS) entry which is preliminary data.</text>
</comment>
<evidence type="ECO:0000256" key="1">
    <source>
        <dbReference type="SAM" id="MobiDB-lite"/>
    </source>
</evidence>
<dbReference type="Proteomes" id="UP001519460">
    <property type="component" value="Unassembled WGS sequence"/>
</dbReference>
<name>A0ABD0JQL0_9CAEN</name>
<evidence type="ECO:0000313" key="3">
    <source>
        <dbReference type="Proteomes" id="UP001519460"/>
    </source>
</evidence>
<keyword evidence="3" id="KW-1185">Reference proteome</keyword>
<feature type="non-terminal residue" evidence="2">
    <location>
        <position position="1"/>
    </location>
</feature>
<sequence length="273" mass="29963">SPQQRRECNRWKDGAWCTVTTTGDGDERVGASTSVFSHWQQPGAWDEEARQINPYTVVQRDEPSDDWRLSDDESDEQSNPNNDDIDSVCSLSNGLPVKPGTLLYSQAVSLPPLLMSLVQPSGTQVTRGHADFRCLRVVRARLRESGGRCGGGAVIQRSALGQRTAQCHLKTQLRLSRTPRTPLTPPLPVVNGDSGDTNCNDNVAETPNSGAVSTQAAADGVARPSGNDELTRLYENDVRTLVECYDFALLVETFANVFPSHLFPLHDVFRRAE</sequence>